<organism evidence="3 4">
    <name type="scientific">Sphingomonas paucimobilis NBRC 13935</name>
    <dbReference type="NCBI Taxonomy" id="1219050"/>
    <lineage>
        <taxon>Bacteria</taxon>
        <taxon>Pseudomonadati</taxon>
        <taxon>Pseudomonadota</taxon>
        <taxon>Alphaproteobacteria</taxon>
        <taxon>Sphingomonadales</taxon>
        <taxon>Sphingomonadaceae</taxon>
        <taxon>Sphingomonas</taxon>
    </lineage>
</organism>
<gene>
    <name evidence="3" type="ORF">SP6_64_00020</name>
</gene>
<dbReference type="GeneID" id="78528036"/>
<dbReference type="Proteomes" id="UP000032025">
    <property type="component" value="Unassembled WGS sequence"/>
</dbReference>
<dbReference type="RefSeq" id="WP_007407050.1">
    <property type="nucleotide sequence ID" value="NZ_BBJS01000064.1"/>
</dbReference>
<keyword evidence="1" id="KW-0472">Membrane</keyword>
<evidence type="ECO:0000256" key="1">
    <source>
        <dbReference type="SAM" id="Phobius"/>
    </source>
</evidence>
<evidence type="ECO:0000313" key="3">
    <source>
        <dbReference type="EMBL" id="GAN15747.1"/>
    </source>
</evidence>
<dbReference type="Pfam" id="PF04773">
    <property type="entry name" value="FecR"/>
    <property type="match status" value="1"/>
</dbReference>
<dbReference type="EMBL" id="BBJS01000064">
    <property type="protein sequence ID" value="GAN15747.1"/>
    <property type="molecule type" value="Genomic_DNA"/>
</dbReference>
<protein>
    <submittedName>
        <fullName evidence="3">DNA, contig: SP664</fullName>
    </submittedName>
</protein>
<keyword evidence="1" id="KW-1133">Transmembrane helix</keyword>
<feature type="domain" description="FecR protein" evidence="2">
    <location>
        <begin position="113"/>
        <end position="204"/>
    </location>
</feature>
<dbReference type="Gene3D" id="3.55.50.30">
    <property type="match status" value="1"/>
</dbReference>
<dbReference type="InterPro" id="IPR006860">
    <property type="entry name" value="FecR"/>
</dbReference>
<dbReference type="Gene3D" id="2.60.120.1440">
    <property type="match status" value="1"/>
</dbReference>
<dbReference type="GO" id="GO:0016989">
    <property type="term" value="F:sigma factor antagonist activity"/>
    <property type="evidence" value="ECO:0007669"/>
    <property type="project" value="TreeGrafter"/>
</dbReference>
<dbReference type="PIRSF" id="PIRSF018266">
    <property type="entry name" value="FecR"/>
    <property type="match status" value="1"/>
</dbReference>
<proteinExistence type="predicted"/>
<reference evidence="3 4" key="1">
    <citation type="submission" date="2014-08" db="EMBL/GenBank/DDBJ databases">
        <title>Whole genome shotgun sequence of Sphingomonas paucimobilis NBRC 13935.</title>
        <authorList>
            <person name="Hosoyama A."/>
            <person name="Hashimoto M."/>
            <person name="Hosoyama Y."/>
            <person name="Noguchi M."/>
            <person name="Uohara A."/>
            <person name="Ohji S."/>
            <person name="Katano-Makiyama Y."/>
            <person name="Ichikawa N."/>
            <person name="Kimura A."/>
            <person name="Yamazoe A."/>
            <person name="Fujita N."/>
        </authorList>
    </citation>
    <scope>NUCLEOTIDE SEQUENCE [LARGE SCALE GENOMIC DNA]</scope>
    <source>
        <strain evidence="3 4">NBRC 13935</strain>
    </source>
</reference>
<dbReference type="InterPro" id="IPR012373">
    <property type="entry name" value="Ferrdict_sens_TM"/>
</dbReference>
<comment type="caution">
    <text evidence="3">The sequence shown here is derived from an EMBL/GenBank/DDBJ whole genome shotgun (WGS) entry which is preliminary data.</text>
</comment>
<evidence type="ECO:0000313" key="4">
    <source>
        <dbReference type="Proteomes" id="UP000032025"/>
    </source>
</evidence>
<accession>A0A0C9NHQ0</accession>
<dbReference type="PANTHER" id="PTHR30273">
    <property type="entry name" value="PERIPLASMIC SIGNAL SENSOR AND SIGMA FACTOR ACTIVATOR FECR-RELATED"/>
    <property type="match status" value="1"/>
</dbReference>
<evidence type="ECO:0000259" key="2">
    <source>
        <dbReference type="Pfam" id="PF04773"/>
    </source>
</evidence>
<name>A0A0C9NHQ0_SPHPI</name>
<keyword evidence="1" id="KW-0812">Transmembrane</keyword>
<dbReference type="AlphaFoldDB" id="A0A0C9NHQ0"/>
<feature type="transmembrane region" description="Helical" evidence="1">
    <location>
        <begin position="82"/>
        <end position="102"/>
    </location>
</feature>
<dbReference type="PANTHER" id="PTHR30273:SF2">
    <property type="entry name" value="PROTEIN FECR"/>
    <property type="match status" value="1"/>
</dbReference>
<sequence length="322" mass="35236">MTGRNGIEERAAAWLVRRDQPEWSAADAQALEYWLAESDAHKVALWRLEAGWDATARLAATRSAVAERPPLYRFSGSRPLQALAASLILLCLFAASTLPGWVRSEPPAPLRRFATTVGEHRAVRLPDGSAVTLNTASMMRTAVDRGQRAVWLDRGEAYFDVAHDTNHPFVIHAGDRVVTVLGTRFSVRRDGRMVTVAVVEGRVRVEDAAGGERGRAAVITAGNVAISRGTSMLLTDRSPARVEAALSWRRGMLTFDRTTLGEAAAEFNRYNRRQIQIADARTAQIRIGGTFEATDIDAFARLLRAGFGLTVRENADAITINS</sequence>
<keyword evidence="4" id="KW-1185">Reference proteome</keyword>